<feature type="transmembrane region" description="Helical" evidence="5">
    <location>
        <begin position="244"/>
        <end position="268"/>
    </location>
</feature>
<keyword evidence="2 5" id="KW-0812">Transmembrane</keyword>
<dbReference type="PANTHER" id="PTHR31748">
    <property type="entry name" value="SERPENTINE RECEPTOR, CLASS V"/>
    <property type="match status" value="1"/>
</dbReference>
<dbReference type="Gene3D" id="1.20.1070.10">
    <property type="entry name" value="Rhodopsin 7-helix transmembrane proteins"/>
    <property type="match status" value="1"/>
</dbReference>
<feature type="transmembrane region" description="Helical" evidence="5">
    <location>
        <begin position="274"/>
        <end position="297"/>
    </location>
</feature>
<proteinExistence type="predicted"/>
<evidence type="ECO:0000256" key="1">
    <source>
        <dbReference type="ARBA" id="ARBA00004370"/>
    </source>
</evidence>
<keyword evidence="3 5" id="KW-1133">Transmembrane helix</keyword>
<evidence type="ECO:0000256" key="3">
    <source>
        <dbReference type="ARBA" id="ARBA00022989"/>
    </source>
</evidence>
<feature type="transmembrane region" description="Helical" evidence="5">
    <location>
        <begin position="170"/>
        <end position="196"/>
    </location>
</feature>
<evidence type="ECO:0000256" key="2">
    <source>
        <dbReference type="ARBA" id="ARBA00022692"/>
    </source>
</evidence>
<feature type="transmembrane region" description="Helical" evidence="5">
    <location>
        <begin position="120"/>
        <end position="146"/>
    </location>
</feature>
<evidence type="ECO:0000313" key="7">
    <source>
        <dbReference type="Proteomes" id="UP000887566"/>
    </source>
</evidence>
<accession>A0A914WGG4</accession>
<evidence type="ECO:0000256" key="4">
    <source>
        <dbReference type="ARBA" id="ARBA00023136"/>
    </source>
</evidence>
<protein>
    <submittedName>
        <fullName evidence="8">G-protein coupled receptors family 1 profile domain-containing protein</fullName>
    </submittedName>
</protein>
<evidence type="ECO:0000313" key="8">
    <source>
        <dbReference type="WBParaSite" id="PSAMB.scaffold396size53367.g5478.t1"/>
    </source>
</evidence>
<dbReference type="AlphaFoldDB" id="A0A914WGG4"/>
<dbReference type="PROSITE" id="PS50262">
    <property type="entry name" value="G_PROTEIN_RECEP_F1_2"/>
    <property type="match status" value="1"/>
</dbReference>
<feature type="transmembrane region" description="Helical" evidence="5">
    <location>
        <begin position="90"/>
        <end position="108"/>
    </location>
</feature>
<name>A0A914WGG4_9BILA</name>
<dbReference type="Proteomes" id="UP000887566">
    <property type="component" value="Unplaced"/>
</dbReference>
<dbReference type="Pfam" id="PF10323">
    <property type="entry name" value="7TM_GPCR_Srv"/>
    <property type="match status" value="1"/>
</dbReference>
<keyword evidence="7" id="KW-1185">Reference proteome</keyword>
<evidence type="ECO:0000259" key="6">
    <source>
        <dbReference type="PROSITE" id="PS50262"/>
    </source>
</evidence>
<keyword evidence="4 5" id="KW-0472">Membrane</keyword>
<dbReference type="SUPFAM" id="SSF81321">
    <property type="entry name" value="Family A G protein-coupled receptor-like"/>
    <property type="match status" value="1"/>
</dbReference>
<comment type="subcellular location">
    <subcellularLocation>
        <location evidence="1">Membrane</location>
    </subcellularLocation>
</comment>
<evidence type="ECO:0000256" key="5">
    <source>
        <dbReference type="SAM" id="Phobius"/>
    </source>
</evidence>
<dbReference type="WBParaSite" id="PSAMB.scaffold396size53367.g5478.t1">
    <property type="protein sequence ID" value="PSAMB.scaffold396size53367.g5478.t1"/>
    <property type="gene ID" value="PSAMB.scaffold396size53367.g5478"/>
</dbReference>
<feature type="transmembrane region" description="Helical" evidence="5">
    <location>
        <begin position="12"/>
        <end position="34"/>
    </location>
</feature>
<dbReference type="PANTHER" id="PTHR31748:SF1">
    <property type="entry name" value="SERPENTINE RECEPTOR, CLASS V"/>
    <property type="match status" value="1"/>
</dbReference>
<dbReference type="GO" id="GO:0016020">
    <property type="term" value="C:membrane"/>
    <property type="evidence" value="ECO:0007669"/>
    <property type="project" value="UniProtKB-SubCell"/>
</dbReference>
<dbReference type="InterPro" id="IPR019426">
    <property type="entry name" value="7TM_GPCR_serpentine_rcpt_Srv"/>
</dbReference>
<sequence length="314" mass="35930">MTCGALCAADWISIVANVLTIPVYTVLLVVLFVFRRSLNSTFFTFCISTGVADLWISLHKFAFTKIPRVLFYDDVFANKSMATMSKMGVWYIYLAQVFGVLLMSLNRYTALVYPLRHKTLWSPTVIFVALLLQWLLPLITVVPMLFPQFHSHFANITLHPTFDQENARDLYFLVDGVIEGLLLTPLFVTLYVCMFVKSRNFAVQQRKRSIRRTVIMQTADECTALSISNMDVYMPMDFAAEKRLACTGLVLTVSYVAMNVPTVATIFYDQSPPWISYAWYFANDVFTMSNPYLLLLFGAQVRRCFIRYVTLGAQ</sequence>
<reference evidence="8" key="1">
    <citation type="submission" date="2022-11" db="UniProtKB">
        <authorList>
            <consortium name="WormBaseParasite"/>
        </authorList>
    </citation>
    <scope>IDENTIFICATION</scope>
</reference>
<organism evidence="7 8">
    <name type="scientific">Plectus sambesii</name>
    <dbReference type="NCBI Taxonomy" id="2011161"/>
    <lineage>
        <taxon>Eukaryota</taxon>
        <taxon>Metazoa</taxon>
        <taxon>Ecdysozoa</taxon>
        <taxon>Nematoda</taxon>
        <taxon>Chromadorea</taxon>
        <taxon>Plectida</taxon>
        <taxon>Plectina</taxon>
        <taxon>Plectoidea</taxon>
        <taxon>Plectidae</taxon>
        <taxon>Plectus</taxon>
    </lineage>
</organism>
<dbReference type="CDD" id="cd00637">
    <property type="entry name" value="7tm_classA_rhodopsin-like"/>
    <property type="match status" value="1"/>
</dbReference>
<feature type="domain" description="G-protein coupled receptors family 1 profile" evidence="6">
    <location>
        <begin position="24"/>
        <end position="146"/>
    </location>
</feature>
<dbReference type="InterPro" id="IPR017452">
    <property type="entry name" value="GPCR_Rhodpsn_7TM"/>
</dbReference>